<protein>
    <submittedName>
        <fullName evidence="2">Uncharacterized protein</fullName>
    </submittedName>
</protein>
<keyword evidence="1" id="KW-0732">Signal</keyword>
<keyword evidence="3" id="KW-1185">Reference proteome</keyword>
<feature type="chain" id="PRO_5046275311" evidence="1">
    <location>
        <begin position="30"/>
        <end position="87"/>
    </location>
</feature>
<sequence>MSNKVFRSAVTSAVLAAAALVLTVVPAQASGELLYSQGTRHRTYDGAEWALRQDRDECVNDYHGAVRYSYIKFSGDAYWAYFACQRR</sequence>
<dbReference type="Proteomes" id="UP001271792">
    <property type="component" value="Unassembled WGS sequence"/>
</dbReference>
<evidence type="ECO:0000313" key="3">
    <source>
        <dbReference type="Proteomes" id="UP001271792"/>
    </source>
</evidence>
<reference evidence="2 3" key="1">
    <citation type="submission" date="2023-11" db="EMBL/GenBank/DDBJ databases">
        <title>Lentzea sokolovensis, sp. nov., Lentzea kristufkii, sp. nov., and Lentzea miocenensis, sp. nov., rare actinobacteria from Sokolov Coal Basin, Miocene lacustrine sediment, Czech Republic.</title>
        <authorList>
            <person name="Lara A."/>
            <person name="Kotroba L."/>
            <person name="Nouioui I."/>
            <person name="Neumann-Schaal M."/>
            <person name="Mast Y."/>
            <person name="Chronakova A."/>
        </authorList>
    </citation>
    <scope>NUCLEOTIDE SEQUENCE [LARGE SCALE GENOMIC DNA]</scope>
    <source>
        <strain evidence="2 3">BCCO 10_0798</strain>
    </source>
</reference>
<dbReference type="RefSeq" id="WP_319989854.1">
    <property type="nucleotide sequence ID" value="NZ_JAXAVV010000037.1"/>
</dbReference>
<organism evidence="2 3">
    <name type="scientific">Lentzea kristufekii</name>
    <dbReference type="NCBI Taxonomy" id="3095430"/>
    <lineage>
        <taxon>Bacteria</taxon>
        <taxon>Bacillati</taxon>
        <taxon>Actinomycetota</taxon>
        <taxon>Actinomycetes</taxon>
        <taxon>Pseudonocardiales</taxon>
        <taxon>Pseudonocardiaceae</taxon>
        <taxon>Lentzea</taxon>
    </lineage>
</organism>
<dbReference type="EMBL" id="JAXAVV010000037">
    <property type="protein sequence ID" value="MDX8056174.1"/>
    <property type="molecule type" value="Genomic_DNA"/>
</dbReference>
<gene>
    <name evidence="2" type="ORF">SK571_42945</name>
</gene>
<evidence type="ECO:0000313" key="2">
    <source>
        <dbReference type="EMBL" id="MDX8056174.1"/>
    </source>
</evidence>
<name>A0ABU4U7I9_9PSEU</name>
<proteinExistence type="predicted"/>
<feature type="signal peptide" evidence="1">
    <location>
        <begin position="1"/>
        <end position="29"/>
    </location>
</feature>
<comment type="caution">
    <text evidence="2">The sequence shown here is derived from an EMBL/GenBank/DDBJ whole genome shotgun (WGS) entry which is preliminary data.</text>
</comment>
<accession>A0ABU4U7I9</accession>
<evidence type="ECO:0000256" key="1">
    <source>
        <dbReference type="SAM" id="SignalP"/>
    </source>
</evidence>